<dbReference type="Gene3D" id="3.30.430.20">
    <property type="entry name" value="Gnk2 domain, C-X8-C-X2-C motif"/>
    <property type="match status" value="1"/>
</dbReference>
<evidence type="ECO:0000259" key="5">
    <source>
        <dbReference type="PROSITE" id="PS51473"/>
    </source>
</evidence>
<feature type="chain" id="PRO_5026052977" description="Gnk2-homologous domain-containing protein" evidence="4">
    <location>
        <begin position="25"/>
        <end position="264"/>
    </location>
</feature>
<evidence type="ECO:0000256" key="4">
    <source>
        <dbReference type="SAM" id="SignalP"/>
    </source>
</evidence>
<dbReference type="AlphaFoldDB" id="A0A6G1DX85"/>
<protein>
    <recommendedName>
        <fullName evidence="5">Gnk2-homologous domain-containing protein</fullName>
    </recommendedName>
</protein>
<dbReference type="CDD" id="cd23509">
    <property type="entry name" value="Gnk2-like"/>
    <property type="match status" value="1"/>
</dbReference>
<evidence type="ECO:0000313" key="7">
    <source>
        <dbReference type="Proteomes" id="UP000479710"/>
    </source>
</evidence>
<feature type="compositionally biased region" description="Basic and acidic residues" evidence="3">
    <location>
        <begin position="172"/>
        <end position="183"/>
    </location>
</feature>
<dbReference type="InterPro" id="IPR038408">
    <property type="entry name" value="GNK2_sf"/>
</dbReference>
<evidence type="ECO:0000313" key="6">
    <source>
        <dbReference type="EMBL" id="KAF0917109.1"/>
    </source>
</evidence>
<keyword evidence="7" id="KW-1185">Reference proteome</keyword>
<dbReference type="Pfam" id="PF01657">
    <property type="entry name" value="Stress-antifung"/>
    <property type="match status" value="1"/>
</dbReference>
<feature type="domain" description="Gnk2-homologous" evidence="5">
    <location>
        <begin position="41"/>
        <end position="146"/>
    </location>
</feature>
<feature type="region of interest" description="Disordered" evidence="3">
    <location>
        <begin position="170"/>
        <end position="191"/>
    </location>
</feature>
<feature type="signal peptide" evidence="4">
    <location>
        <begin position="1"/>
        <end position="24"/>
    </location>
</feature>
<evidence type="ECO:0000256" key="1">
    <source>
        <dbReference type="ARBA" id="ARBA00022729"/>
    </source>
</evidence>
<dbReference type="PANTHER" id="PTHR32099:SF104">
    <property type="entry name" value="OS01G0774133 PROTEIN"/>
    <property type="match status" value="1"/>
</dbReference>
<evidence type="ECO:0000256" key="2">
    <source>
        <dbReference type="ARBA" id="ARBA00022737"/>
    </source>
</evidence>
<dbReference type="PROSITE" id="PS51473">
    <property type="entry name" value="GNK2"/>
    <property type="match status" value="1"/>
</dbReference>
<name>A0A6G1DX85_9ORYZ</name>
<proteinExistence type="predicted"/>
<dbReference type="OrthoDB" id="676790at2759"/>
<dbReference type="InterPro" id="IPR002902">
    <property type="entry name" value="GNK2"/>
</dbReference>
<reference evidence="6 7" key="1">
    <citation type="submission" date="2019-11" db="EMBL/GenBank/DDBJ databases">
        <title>Whole genome sequence of Oryza granulata.</title>
        <authorList>
            <person name="Li W."/>
        </authorList>
    </citation>
    <scope>NUCLEOTIDE SEQUENCE [LARGE SCALE GENOMIC DNA]</scope>
    <source>
        <strain evidence="7">cv. Menghai</strain>
        <tissue evidence="6">Leaf</tissue>
    </source>
</reference>
<keyword evidence="2" id="KW-0677">Repeat</keyword>
<dbReference type="EMBL" id="SPHZ02000005">
    <property type="protein sequence ID" value="KAF0917109.1"/>
    <property type="molecule type" value="Genomic_DNA"/>
</dbReference>
<organism evidence="6 7">
    <name type="scientific">Oryza meyeriana var. granulata</name>
    <dbReference type="NCBI Taxonomy" id="110450"/>
    <lineage>
        <taxon>Eukaryota</taxon>
        <taxon>Viridiplantae</taxon>
        <taxon>Streptophyta</taxon>
        <taxon>Embryophyta</taxon>
        <taxon>Tracheophyta</taxon>
        <taxon>Spermatophyta</taxon>
        <taxon>Magnoliopsida</taxon>
        <taxon>Liliopsida</taxon>
        <taxon>Poales</taxon>
        <taxon>Poaceae</taxon>
        <taxon>BOP clade</taxon>
        <taxon>Oryzoideae</taxon>
        <taxon>Oryzeae</taxon>
        <taxon>Oryzinae</taxon>
        <taxon>Oryza</taxon>
        <taxon>Oryza meyeriana</taxon>
    </lineage>
</organism>
<accession>A0A6G1DX85</accession>
<dbReference type="PANTHER" id="PTHR32099">
    <property type="entry name" value="CYSTEINE-RICH REPEAT SECRETORY PROTEIN"/>
    <property type="match status" value="1"/>
</dbReference>
<sequence length="264" mass="27916">MALTKLSSVLLLLAQLLDVGVTSSAIVTRGTRRDTTGYFPQIDCPPAPMATSTSNGTAFRANLLALLASLPDLAAPTGFASTEAGGEGEGDRAFARGVCLGNPTPVQCHACLTAAVEDVVAGCGATSRRVGSWLDGCYLAYADTNTTSPSEKAFHRWFVTGVRRHPAIPRQRVPDVPRPERRPGAGGLRAVPSGLGASDAELLQGGAGECRERRHCAELRLRPSVQHVLGLLGAVDVKHWWNSPSVCPCRWSSSTSTDHVVMFD</sequence>
<gene>
    <name evidence="6" type="ORF">E2562_016915</name>
</gene>
<dbReference type="Proteomes" id="UP000479710">
    <property type="component" value="Unassembled WGS sequence"/>
</dbReference>
<keyword evidence="1 4" id="KW-0732">Signal</keyword>
<comment type="caution">
    <text evidence="6">The sequence shown here is derived from an EMBL/GenBank/DDBJ whole genome shotgun (WGS) entry which is preliminary data.</text>
</comment>
<evidence type="ECO:0000256" key="3">
    <source>
        <dbReference type="SAM" id="MobiDB-lite"/>
    </source>
</evidence>